<evidence type="ECO:0000256" key="2">
    <source>
        <dbReference type="ARBA" id="ARBA00022490"/>
    </source>
</evidence>
<dbReference type="Pfam" id="PF11734">
    <property type="entry name" value="TilS_C"/>
    <property type="match status" value="1"/>
</dbReference>
<feature type="domain" description="Lysidine-tRNA(Ile) synthetase C-terminal" evidence="9">
    <location>
        <begin position="362"/>
        <end position="437"/>
    </location>
</feature>
<dbReference type="CDD" id="cd01992">
    <property type="entry name" value="TilS_N"/>
    <property type="match status" value="1"/>
</dbReference>
<dbReference type="OrthoDB" id="9807403at2"/>
<gene>
    <name evidence="8" type="primary">tilS</name>
    <name evidence="10" type="ORF">FK004_13040</name>
</gene>
<dbReference type="InterPro" id="IPR012795">
    <property type="entry name" value="tRNA_Ile_lys_synt_N"/>
</dbReference>
<evidence type="ECO:0000256" key="3">
    <source>
        <dbReference type="ARBA" id="ARBA00022598"/>
    </source>
</evidence>
<dbReference type="RefSeq" id="WP_108737623.1">
    <property type="nucleotide sequence ID" value="NZ_CP020919.1"/>
</dbReference>
<dbReference type="Proteomes" id="UP000244677">
    <property type="component" value="Chromosome"/>
</dbReference>
<dbReference type="SMART" id="SM00977">
    <property type="entry name" value="TilS_C"/>
    <property type="match status" value="1"/>
</dbReference>
<proteinExistence type="inferred from homology"/>
<dbReference type="KEGG" id="fki:FK004_13040"/>
<evidence type="ECO:0000313" key="11">
    <source>
        <dbReference type="Proteomes" id="UP000244677"/>
    </source>
</evidence>
<dbReference type="SUPFAM" id="SSF56037">
    <property type="entry name" value="PheT/TilS domain"/>
    <property type="match status" value="1"/>
</dbReference>
<dbReference type="SUPFAM" id="SSF52402">
    <property type="entry name" value="Adenine nucleotide alpha hydrolases-like"/>
    <property type="match status" value="1"/>
</dbReference>
<dbReference type="InterPro" id="IPR012796">
    <property type="entry name" value="Lysidine-tRNA-synth_C"/>
</dbReference>
<dbReference type="EMBL" id="CP020919">
    <property type="protein sequence ID" value="AWG26085.1"/>
    <property type="molecule type" value="Genomic_DNA"/>
</dbReference>
<feature type="binding site" evidence="8">
    <location>
        <begin position="26"/>
        <end position="31"/>
    </location>
    <ligand>
        <name>ATP</name>
        <dbReference type="ChEBI" id="CHEBI:30616"/>
    </ligand>
</feature>
<dbReference type="GO" id="GO:0005524">
    <property type="term" value="F:ATP binding"/>
    <property type="evidence" value="ECO:0007669"/>
    <property type="project" value="UniProtKB-UniRule"/>
</dbReference>
<evidence type="ECO:0000256" key="7">
    <source>
        <dbReference type="ARBA" id="ARBA00048539"/>
    </source>
</evidence>
<dbReference type="Gene3D" id="3.40.50.620">
    <property type="entry name" value="HUPs"/>
    <property type="match status" value="1"/>
</dbReference>
<evidence type="ECO:0000256" key="5">
    <source>
        <dbReference type="ARBA" id="ARBA00022741"/>
    </source>
</evidence>
<keyword evidence="3 8" id="KW-0436">Ligase</keyword>
<evidence type="ECO:0000256" key="1">
    <source>
        <dbReference type="ARBA" id="ARBA00004496"/>
    </source>
</evidence>
<dbReference type="InterPro" id="IPR011063">
    <property type="entry name" value="TilS/TtcA_N"/>
</dbReference>
<protein>
    <recommendedName>
        <fullName evidence="8">tRNA(Ile)-lysidine synthase</fullName>
        <ecNumber evidence="8">6.3.4.19</ecNumber>
    </recommendedName>
    <alternativeName>
        <fullName evidence="8">tRNA(Ile)-2-lysyl-cytidine synthase</fullName>
    </alternativeName>
    <alternativeName>
        <fullName evidence="8">tRNA(Ile)-lysidine synthetase</fullName>
    </alternativeName>
</protein>
<dbReference type="InterPro" id="IPR014729">
    <property type="entry name" value="Rossmann-like_a/b/a_fold"/>
</dbReference>
<dbReference type="EC" id="6.3.4.19" evidence="8"/>
<keyword evidence="6 8" id="KW-0067">ATP-binding</keyword>
<evidence type="ECO:0000256" key="6">
    <source>
        <dbReference type="ARBA" id="ARBA00022840"/>
    </source>
</evidence>
<evidence type="ECO:0000313" key="10">
    <source>
        <dbReference type="EMBL" id="AWG26085.1"/>
    </source>
</evidence>
<comment type="similarity">
    <text evidence="8">Belongs to the tRNA(Ile)-lysidine synthase family.</text>
</comment>
<dbReference type="AlphaFoldDB" id="A0A2S1LQQ3"/>
<comment type="function">
    <text evidence="8">Ligates lysine onto the cytidine present at position 34 of the AUA codon-specific tRNA(Ile) that contains the anticodon CAU, in an ATP-dependent manner. Cytidine is converted to lysidine, thus changing the amino acid specificity of the tRNA from methionine to isoleucine.</text>
</comment>
<dbReference type="GO" id="GO:0032267">
    <property type="term" value="F:tRNA(Ile)-lysidine synthase activity"/>
    <property type="evidence" value="ECO:0007669"/>
    <property type="project" value="UniProtKB-EC"/>
</dbReference>
<organism evidence="10 11">
    <name type="scientific">Flavobacterium kingsejongi</name>
    <dbReference type="NCBI Taxonomy" id="1678728"/>
    <lineage>
        <taxon>Bacteria</taxon>
        <taxon>Pseudomonadati</taxon>
        <taxon>Bacteroidota</taxon>
        <taxon>Flavobacteriia</taxon>
        <taxon>Flavobacteriales</taxon>
        <taxon>Flavobacteriaceae</taxon>
        <taxon>Flavobacterium</taxon>
    </lineage>
</organism>
<evidence type="ECO:0000259" key="9">
    <source>
        <dbReference type="SMART" id="SM00977"/>
    </source>
</evidence>
<comment type="catalytic activity">
    <reaction evidence="7 8">
        <text>cytidine(34) in tRNA(Ile2) + L-lysine + ATP = lysidine(34) in tRNA(Ile2) + AMP + diphosphate + H(+)</text>
        <dbReference type="Rhea" id="RHEA:43744"/>
        <dbReference type="Rhea" id="RHEA-COMP:10625"/>
        <dbReference type="Rhea" id="RHEA-COMP:10670"/>
        <dbReference type="ChEBI" id="CHEBI:15378"/>
        <dbReference type="ChEBI" id="CHEBI:30616"/>
        <dbReference type="ChEBI" id="CHEBI:32551"/>
        <dbReference type="ChEBI" id="CHEBI:33019"/>
        <dbReference type="ChEBI" id="CHEBI:82748"/>
        <dbReference type="ChEBI" id="CHEBI:83665"/>
        <dbReference type="ChEBI" id="CHEBI:456215"/>
        <dbReference type="EC" id="6.3.4.19"/>
    </reaction>
</comment>
<evidence type="ECO:0000256" key="4">
    <source>
        <dbReference type="ARBA" id="ARBA00022694"/>
    </source>
</evidence>
<dbReference type="NCBIfam" id="TIGR02433">
    <property type="entry name" value="lysidine_TilS_C"/>
    <property type="match status" value="1"/>
</dbReference>
<dbReference type="PANTHER" id="PTHR43033:SF1">
    <property type="entry name" value="TRNA(ILE)-LYSIDINE SYNTHASE-RELATED"/>
    <property type="match status" value="1"/>
</dbReference>
<keyword evidence="11" id="KW-1185">Reference proteome</keyword>
<comment type="domain">
    <text evidence="8">The N-terminal region contains the highly conserved SGGXDS motif, predicted to be a P-loop motif involved in ATP binding.</text>
</comment>
<keyword evidence="2 8" id="KW-0963">Cytoplasm</keyword>
<comment type="subcellular location">
    <subcellularLocation>
        <location evidence="1 8">Cytoplasm</location>
    </subcellularLocation>
</comment>
<dbReference type="NCBIfam" id="TIGR02432">
    <property type="entry name" value="lysidine_TilS_N"/>
    <property type="match status" value="1"/>
</dbReference>
<reference evidence="10 11" key="1">
    <citation type="submission" date="2017-04" db="EMBL/GenBank/DDBJ databases">
        <title>Complete genome sequence of Flavobacterium kingsejong AJ004.</title>
        <authorList>
            <person name="Lee P.C."/>
        </authorList>
    </citation>
    <scope>NUCLEOTIDE SEQUENCE [LARGE SCALE GENOMIC DNA]</scope>
    <source>
        <strain evidence="10 11">AJ004</strain>
    </source>
</reference>
<sequence length="438" mass="50456">MLTPFKNHLSKHFAFLEGKKILLAISGGLDSMVMLHLFQQLPYAITIAHCNFQLRGIESDGDEEFIREYAQKHTIPIAVSRFDTEAFATDSKQSIQLAARELRYTWFQELLREKQLDYCATAHHLDDNLETFLINLTRGTGLEGLTGIPKHNGAIIRPLLPFSRDAILTYATKHGIEWREDSSNASDKYLRNKLRHDVIPTLKSLNPSFLDSFQDTLLHLQQSQSLADDALAIVGKEILQREGDQYKIDIVQLRRLPNYKAYLYQILKPFHFKAWNDICKLPESQSGKVIYAKEYQLLKDRDFLILSLRNNVNVGEEAAILEDDTICNIDNHKLQLMDSVAYTPVKQKEIFQADKEKLKFPLVVRTWNEGDYFCPAGMKGQKKKLSKFFKDEKFTMNEKQNQLLVCSGNEIVWVVGVRGDHRFEATADTPKIYQIQLL</sequence>
<dbReference type="Pfam" id="PF01171">
    <property type="entry name" value="ATP_bind_3"/>
    <property type="match status" value="1"/>
</dbReference>
<name>A0A2S1LQQ3_9FLAO</name>
<dbReference type="HAMAP" id="MF_01161">
    <property type="entry name" value="tRNA_Ile_lys_synt"/>
    <property type="match status" value="1"/>
</dbReference>
<dbReference type="PANTHER" id="PTHR43033">
    <property type="entry name" value="TRNA(ILE)-LYSIDINE SYNTHASE-RELATED"/>
    <property type="match status" value="1"/>
</dbReference>
<keyword evidence="5 8" id="KW-0547">Nucleotide-binding</keyword>
<accession>A0A2S1LQQ3</accession>
<dbReference type="InterPro" id="IPR012094">
    <property type="entry name" value="tRNA_Ile_lys_synt"/>
</dbReference>
<dbReference type="GO" id="GO:0005737">
    <property type="term" value="C:cytoplasm"/>
    <property type="evidence" value="ECO:0007669"/>
    <property type="project" value="UniProtKB-SubCell"/>
</dbReference>
<dbReference type="GO" id="GO:0006400">
    <property type="term" value="P:tRNA modification"/>
    <property type="evidence" value="ECO:0007669"/>
    <property type="project" value="UniProtKB-UniRule"/>
</dbReference>
<evidence type="ECO:0000256" key="8">
    <source>
        <dbReference type="HAMAP-Rule" id="MF_01161"/>
    </source>
</evidence>
<keyword evidence="4 8" id="KW-0819">tRNA processing</keyword>